<evidence type="ECO:0000313" key="1">
    <source>
        <dbReference type="EMBL" id="MBL7625751.1"/>
    </source>
</evidence>
<comment type="caution">
    <text evidence="1">The sequence shown here is derived from an EMBL/GenBank/DDBJ whole genome shotgun (WGS) entry which is preliminary data.</text>
</comment>
<keyword evidence="2" id="KW-1185">Reference proteome</keyword>
<dbReference type="SUPFAM" id="SSF54862">
    <property type="entry name" value="4Fe-4S ferredoxins"/>
    <property type="match status" value="1"/>
</dbReference>
<dbReference type="Gene3D" id="3.30.70.20">
    <property type="match status" value="1"/>
</dbReference>
<dbReference type="EMBL" id="JAEACQ010000041">
    <property type="protein sequence ID" value="MBL7625751.1"/>
    <property type="molecule type" value="Genomic_DNA"/>
</dbReference>
<protein>
    <submittedName>
        <fullName evidence="1">Ferredoxin</fullName>
    </submittedName>
</protein>
<proteinExistence type="predicted"/>
<reference evidence="1" key="1">
    <citation type="submission" date="2020-12" db="EMBL/GenBank/DDBJ databases">
        <title>Genomic characterization of non-nitrogen-fixing Frankia strains.</title>
        <authorList>
            <person name="Carlos-Shanley C."/>
            <person name="Guerra T."/>
            <person name="Hahn D."/>
        </authorList>
    </citation>
    <scope>NUCLEOTIDE SEQUENCE</scope>
    <source>
        <strain evidence="1">CN6</strain>
    </source>
</reference>
<evidence type="ECO:0000313" key="2">
    <source>
        <dbReference type="Proteomes" id="UP000604475"/>
    </source>
</evidence>
<dbReference type="AlphaFoldDB" id="A0A937RGQ9"/>
<organism evidence="1 2">
    <name type="scientific">Frankia nepalensis</name>
    <dbReference type="NCBI Taxonomy" id="1836974"/>
    <lineage>
        <taxon>Bacteria</taxon>
        <taxon>Bacillati</taxon>
        <taxon>Actinomycetota</taxon>
        <taxon>Actinomycetes</taxon>
        <taxon>Frankiales</taxon>
        <taxon>Frankiaceae</taxon>
        <taxon>Frankia</taxon>
    </lineage>
</organism>
<gene>
    <name evidence="1" type="ORF">I7412_00855</name>
</gene>
<sequence>MLAVNIDREACIGSGTCVVYAGTSTHGDQAEAVVLDPPGDPPDVIIGAVEPCPTSARSLMREERGA</sequence>
<dbReference type="Proteomes" id="UP000604475">
    <property type="component" value="Unassembled WGS sequence"/>
</dbReference>
<name>A0A937RGQ9_9ACTN</name>
<accession>A0A937RGQ9</accession>